<evidence type="ECO:0000313" key="3">
    <source>
        <dbReference type="Proteomes" id="UP000187941"/>
    </source>
</evidence>
<dbReference type="STRING" id="1178516.AWR27_21015"/>
<dbReference type="AlphaFoldDB" id="A0A1P9X1R0"/>
<protein>
    <recommendedName>
        <fullName evidence="1">HipA-like kinase domain-containing protein</fullName>
    </recommendedName>
</protein>
<dbReference type="Proteomes" id="UP000187941">
    <property type="component" value="Chromosome"/>
</dbReference>
<dbReference type="Pfam" id="PF20613">
    <property type="entry name" value="HipA_2"/>
    <property type="match status" value="1"/>
</dbReference>
<evidence type="ECO:0000313" key="2">
    <source>
        <dbReference type="EMBL" id="AQG81572.1"/>
    </source>
</evidence>
<proteinExistence type="predicted"/>
<dbReference type="InterPro" id="IPR046748">
    <property type="entry name" value="HipA_2"/>
</dbReference>
<name>A0A1P9X1R0_9BACT</name>
<accession>A0A1P9X1R0</accession>
<gene>
    <name evidence="2" type="ORF">AWR27_21015</name>
</gene>
<sequence length="252" mass="29037">MLVSCSDLNDYVCKYRYPSRLFNELLAWCFLKEWNIPVPEACFISVRSEHITAEAMQAGGRLAYFERPVIGSLYYQHGREIDNSLTALGNNSNDLRKIQNRVDLLKIALFDLWMTNEDRNGNNYNLLLIPIKSGKFYLHAIDHASCFNSGNVGQYSLSGLTAEDSVLSTDICRLLYANSTVKKRDSEIVLELFRQNVAACKKRLPKFLKFVPLSWGINTTECESWLIDNLFADDWLKSVESDFRHYLQEYVC</sequence>
<feature type="domain" description="HipA-like kinase" evidence="1">
    <location>
        <begin position="5"/>
        <end position="150"/>
    </location>
</feature>
<dbReference type="EMBL" id="CP014263">
    <property type="protein sequence ID" value="AQG81572.1"/>
    <property type="molecule type" value="Genomic_DNA"/>
</dbReference>
<organism evidence="2 3">
    <name type="scientific">Spirosoma montaniterrae</name>
    <dbReference type="NCBI Taxonomy" id="1178516"/>
    <lineage>
        <taxon>Bacteria</taxon>
        <taxon>Pseudomonadati</taxon>
        <taxon>Bacteroidota</taxon>
        <taxon>Cytophagia</taxon>
        <taxon>Cytophagales</taxon>
        <taxon>Cytophagaceae</taxon>
        <taxon>Spirosoma</taxon>
    </lineage>
</organism>
<dbReference type="KEGG" id="smon:AWR27_21015"/>
<evidence type="ECO:0000259" key="1">
    <source>
        <dbReference type="Pfam" id="PF20613"/>
    </source>
</evidence>
<dbReference type="Gene3D" id="1.10.1070.20">
    <property type="match status" value="1"/>
</dbReference>
<keyword evidence="3" id="KW-1185">Reference proteome</keyword>
<reference evidence="2 3" key="1">
    <citation type="submission" date="2016-01" db="EMBL/GenBank/DDBJ databases">
        <authorList>
            <person name="Oliw E.H."/>
        </authorList>
    </citation>
    <scope>NUCLEOTIDE SEQUENCE [LARGE SCALE GENOMIC DNA]</scope>
    <source>
        <strain evidence="2 3">DY10</strain>
    </source>
</reference>